<accession>A0A3M7SIA8</accession>
<proteinExistence type="predicted"/>
<sequence length="85" mass="9830">MIILSKSCELKNNLYPRIFSPEVSHNFNLSDKKLVNSCFSDILTSKVCETIIALWQYGAVAFISFEIYSSVKPFYLKNKDVWKSQ</sequence>
<organism evidence="1 2">
    <name type="scientific">Brachionus plicatilis</name>
    <name type="common">Marine rotifer</name>
    <name type="synonym">Brachionus muelleri</name>
    <dbReference type="NCBI Taxonomy" id="10195"/>
    <lineage>
        <taxon>Eukaryota</taxon>
        <taxon>Metazoa</taxon>
        <taxon>Spiralia</taxon>
        <taxon>Gnathifera</taxon>
        <taxon>Rotifera</taxon>
        <taxon>Eurotatoria</taxon>
        <taxon>Monogononta</taxon>
        <taxon>Pseudotrocha</taxon>
        <taxon>Ploima</taxon>
        <taxon>Brachionidae</taxon>
        <taxon>Brachionus</taxon>
    </lineage>
</organism>
<dbReference type="AlphaFoldDB" id="A0A3M7SIA8"/>
<dbReference type="Proteomes" id="UP000276133">
    <property type="component" value="Unassembled WGS sequence"/>
</dbReference>
<evidence type="ECO:0000313" key="2">
    <source>
        <dbReference type="Proteomes" id="UP000276133"/>
    </source>
</evidence>
<reference evidence="1 2" key="1">
    <citation type="journal article" date="2018" name="Sci. Rep.">
        <title>Genomic signatures of local adaptation to the degree of environmental predictability in rotifers.</title>
        <authorList>
            <person name="Franch-Gras L."/>
            <person name="Hahn C."/>
            <person name="Garcia-Roger E.M."/>
            <person name="Carmona M.J."/>
            <person name="Serra M."/>
            <person name="Gomez A."/>
        </authorList>
    </citation>
    <scope>NUCLEOTIDE SEQUENCE [LARGE SCALE GENOMIC DNA]</scope>
    <source>
        <strain evidence="1">HYR1</strain>
    </source>
</reference>
<evidence type="ECO:0000313" key="1">
    <source>
        <dbReference type="EMBL" id="RNA35435.1"/>
    </source>
</evidence>
<keyword evidence="2" id="KW-1185">Reference proteome</keyword>
<gene>
    <name evidence="1" type="ORF">BpHYR1_013531</name>
</gene>
<comment type="caution">
    <text evidence="1">The sequence shown here is derived from an EMBL/GenBank/DDBJ whole genome shotgun (WGS) entry which is preliminary data.</text>
</comment>
<protein>
    <submittedName>
        <fullName evidence="1">Uncharacterized protein</fullName>
    </submittedName>
</protein>
<name>A0A3M7SIA8_BRAPC</name>
<dbReference type="EMBL" id="REGN01001324">
    <property type="protein sequence ID" value="RNA35435.1"/>
    <property type="molecule type" value="Genomic_DNA"/>
</dbReference>